<name>A0A8T9B556_9HELO</name>
<proteinExistence type="predicted"/>
<feature type="compositionally biased region" description="Basic and acidic residues" evidence="1">
    <location>
        <begin position="30"/>
        <end position="39"/>
    </location>
</feature>
<dbReference type="Proteomes" id="UP000469559">
    <property type="component" value="Unassembled WGS sequence"/>
</dbReference>
<dbReference type="EMBL" id="QGMF01000933">
    <property type="protein sequence ID" value="TVY13522.1"/>
    <property type="molecule type" value="Genomic_DNA"/>
</dbReference>
<sequence length="300" mass="33641">MSEPSELSEVAVPHTEETKPSEEPESAVPHAEETEHHKHSKFGEIVHEGWHKGAESTLTTLLKSKLTLEHSLGLGAKPNVIPPGEPRIDGPLRPVQIGWHPVAGMGGKWLAEKSGLGKMIHREIGAYPDPTQHWAVLVGGFVHQLWMDEELDVIYINEVCRREEWHVFDVGGTRFTDEALRQAADMTIHNMREKRPAYNLISNNCQNFAVLLLDAIQVGAHRQFATSFAVYSAATGAGTIKDLFADSHPEEQKVEAHEEAEPGQPERPERPELYRMDTVQNAQQVMDEHTTKLDNHRSLF</sequence>
<evidence type="ECO:0000313" key="2">
    <source>
        <dbReference type="EMBL" id="TVY13522.1"/>
    </source>
</evidence>
<evidence type="ECO:0008006" key="4">
    <source>
        <dbReference type="Google" id="ProtNLM"/>
    </source>
</evidence>
<reference evidence="2 3" key="1">
    <citation type="submission" date="2018-05" db="EMBL/GenBank/DDBJ databases">
        <title>Whole genome sequencing for identification of molecular markers to develop diagnostic detection tools for the regulated plant pathogen Lachnellula willkommii.</title>
        <authorList>
            <person name="Giroux E."/>
            <person name="Bilodeau G."/>
        </authorList>
    </citation>
    <scope>NUCLEOTIDE SEQUENCE [LARGE SCALE GENOMIC DNA]</scope>
    <source>
        <strain evidence="2 3">CBS 203.66</strain>
    </source>
</reference>
<feature type="region of interest" description="Disordered" evidence="1">
    <location>
        <begin position="1"/>
        <end position="39"/>
    </location>
</feature>
<gene>
    <name evidence="2" type="ORF">LARI1_G008222</name>
</gene>
<protein>
    <recommendedName>
        <fullName evidence="4">PPPDE domain-containing protein</fullName>
    </recommendedName>
</protein>
<evidence type="ECO:0000313" key="3">
    <source>
        <dbReference type="Proteomes" id="UP000469559"/>
    </source>
</evidence>
<accession>A0A8T9B556</accession>
<dbReference type="OrthoDB" id="3431913at2759"/>
<evidence type="ECO:0000256" key="1">
    <source>
        <dbReference type="SAM" id="MobiDB-lite"/>
    </source>
</evidence>
<feature type="region of interest" description="Disordered" evidence="1">
    <location>
        <begin position="249"/>
        <end position="272"/>
    </location>
</feature>
<comment type="caution">
    <text evidence="2">The sequence shown here is derived from an EMBL/GenBank/DDBJ whole genome shotgun (WGS) entry which is preliminary data.</text>
</comment>
<organism evidence="2 3">
    <name type="scientific">Lachnellula arida</name>
    <dbReference type="NCBI Taxonomy" id="1316785"/>
    <lineage>
        <taxon>Eukaryota</taxon>
        <taxon>Fungi</taxon>
        <taxon>Dikarya</taxon>
        <taxon>Ascomycota</taxon>
        <taxon>Pezizomycotina</taxon>
        <taxon>Leotiomycetes</taxon>
        <taxon>Helotiales</taxon>
        <taxon>Lachnaceae</taxon>
        <taxon>Lachnellula</taxon>
    </lineage>
</organism>
<keyword evidence="3" id="KW-1185">Reference proteome</keyword>
<dbReference type="AlphaFoldDB" id="A0A8T9B556"/>